<dbReference type="AlphaFoldDB" id="A0A4Y1YM21"/>
<dbReference type="EMBL" id="AP019755">
    <property type="protein sequence ID" value="BBL33877.1"/>
    <property type="molecule type" value="Genomic_DNA"/>
</dbReference>
<dbReference type="Proteomes" id="UP000316473">
    <property type="component" value="Chromosome"/>
</dbReference>
<dbReference type="InterPro" id="IPR021866">
    <property type="entry name" value="SpoIIAA-like"/>
</dbReference>
<organism evidence="1 2">
    <name type="scientific">Nitrosomonas stercoris</name>
    <dbReference type="NCBI Taxonomy" id="1444684"/>
    <lineage>
        <taxon>Bacteria</taxon>
        <taxon>Pseudomonadati</taxon>
        <taxon>Pseudomonadota</taxon>
        <taxon>Betaproteobacteria</taxon>
        <taxon>Nitrosomonadales</taxon>
        <taxon>Nitrosomonadaceae</taxon>
        <taxon>Nitrosomonas</taxon>
    </lineage>
</organism>
<dbReference type="InterPro" id="IPR038396">
    <property type="entry name" value="SpoIIAA-like_sf"/>
</dbReference>
<evidence type="ECO:0000313" key="2">
    <source>
        <dbReference type="Proteomes" id="UP000316473"/>
    </source>
</evidence>
<reference evidence="1 2" key="1">
    <citation type="submission" date="2019-06" db="EMBL/GenBank/DDBJ databases">
        <title>Nitrosomonas stercoris KYUHI-S whole genome shotgun sequence.</title>
        <authorList>
            <person name="Nakagawa T."/>
            <person name="Tsuchiya Y."/>
            <person name="Takahashi R."/>
        </authorList>
    </citation>
    <scope>NUCLEOTIDE SEQUENCE [LARGE SCALE GENOMIC DNA]</scope>
    <source>
        <strain evidence="1 2">KYUHI-S</strain>
    </source>
</reference>
<proteinExistence type="predicted"/>
<dbReference type="Gene3D" id="3.40.50.10600">
    <property type="entry name" value="SpoIIaa-like domains"/>
    <property type="match status" value="1"/>
</dbReference>
<evidence type="ECO:0008006" key="3">
    <source>
        <dbReference type="Google" id="ProtNLM"/>
    </source>
</evidence>
<protein>
    <recommendedName>
        <fullName evidence="3">STAS/SEC14 domain-containing protein</fullName>
    </recommendedName>
</protein>
<gene>
    <name evidence="1" type="ORF">Nstercoris_00103</name>
</gene>
<sequence>MINIEETGNLIIVAVIGEFTLADFKQFEDQVLYKFHFNGEANLLFDWRDLVSYSVDVAWEEIKFMREHGSKINRVAVVTDSQWQLWGAWVSNLFTEANVVVFSDYDEAYAWINVD</sequence>
<dbReference type="SUPFAM" id="SSF52091">
    <property type="entry name" value="SpoIIaa-like"/>
    <property type="match status" value="1"/>
</dbReference>
<keyword evidence="2" id="KW-1185">Reference proteome</keyword>
<dbReference type="Pfam" id="PF11964">
    <property type="entry name" value="SpoIIAA-like"/>
    <property type="match status" value="1"/>
</dbReference>
<accession>A0A4Y1YM21</accession>
<name>A0A4Y1YM21_9PROT</name>
<evidence type="ECO:0000313" key="1">
    <source>
        <dbReference type="EMBL" id="BBL33877.1"/>
    </source>
</evidence>
<dbReference type="InterPro" id="IPR036513">
    <property type="entry name" value="STAS_dom_sf"/>
</dbReference>
<dbReference type="KEGG" id="nst:Nstercoris_00103"/>